<evidence type="ECO:0000313" key="3">
    <source>
        <dbReference type="Proteomes" id="UP000749040"/>
    </source>
</evidence>
<name>A0ABS2TT73_9ACTN</name>
<organism evidence="2 3">
    <name type="scientific">Actinacidiphila acididurans</name>
    <dbReference type="NCBI Taxonomy" id="2784346"/>
    <lineage>
        <taxon>Bacteria</taxon>
        <taxon>Bacillati</taxon>
        <taxon>Actinomycetota</taxon>
        <taxon>Actinomycetes</taxon>
        <taxon>Kitasatosporales</taxon>
        <taxon>Streptomycetaceae</taxon>
        <taxon>Actinacidiphila</taxon>
    </lineage>
</organism>
<dbReference type="InterPro" id="IPR017853">
    <property type="entry name" value="GH"/>
</dbReference>
<protein>
    <submittedName>
        <fullName evidence="2">Glycoside hydrolase family protein</fullName>
    </submittedName>
</protein>
<dbReference type="Proteomes" id="UP000749040">
    <property type="component" value="Unassembled WGS sequence"/>
</dbReference>
<dbReference type="PANTHER" id="PTHR34154:SF3">
    <property type="entry name" value="ALKALI-SENSITIVE LINKAGE PROTEIN 1"/>
    <property type="match status" value="1"/>
</dbReference>
<feature type="domain" description="Asl1-like glycosyl hydrolase catalytic" evidence="1">
    <location>
        <begin position="69"/>
        <end position="276"/>
    </location>
</feature>
<dbReference type="Gene3D" id="3.20.20.80">
    <property type="entry name" value="Glycosidases"/>
    <property type="match status" value="1"/>
</dbReference>
<keyword evidence="3" id="KW-1185">Reference proteome</keyword>
<dbReference type="SUPFAM" id="SSF51445">
    <property type="entry name" value="(Trans)glycosidases"/>
    <property type="match status" value="1"/>
</dbReference>
<evidence type="ECO:0000313" key="2">
    <source>
        <dbReference type="EMBL" id="MBM9506538.1"/>
    </source>
</evidence>
<dbReference type="GO" id="GO:0016787">
    <property type="term" value="F:hydrolase activity"/>
    <property type="evidence" value="ECO:0007669"/>
    <property type="project" value="UniProtKB-KW"/>
</dbReference>
<dbReference type="InterPro" id="IPR024655">
    <property type="entry name" value="Asl1_glyco_hydro_catalytic"/>
</dbReference>
<proteinExistence type="predicted"/>
<comment type="caution">
    <text evidence="2">The sequence shown here is derived from an EMBL/GenBank/DDBJ whole genome shotgun (WGS) entry which is preliminary data.</text>
</comment>
<sequence>MAALPAAPAAPAFLRGGPGGRTTARRALVLLLAALALLALGVRAPAARAATARKGISVTDVSGASQALADVKAHWFYNWSAAPGSVTQPSGVEFVPMIWGAGSVTDANLAQAAQHGSELLGFNEPDLAGQANMTVQQALDLWPRLQATGLRLGAPAVAYGGDTPGGWLDRFMSGAASRGYRVDFIPLHWYGGDFSSAAAGELRGYLQNVYDRYHKPIWLTEYALTDYSTSTPRYPTGQQQVDFINSANTMLNGLSFVEKSAWFTLSAASSPTGLYNGTTANASGAAYRALG</sequence>
<accession>A0ABS2TT73</accession>
<keyword evidence="2" id="KW-0378">Hydrolase</keyword>
<evidence type="ECO:0000259" key="1">
    <source>
        <dbReference type="Pfam" id="PF11790"/>
    </source>
</evidence>
<dbReference type="InterPro" id="IPR053183">
    <property type="entry name" value="ASL1"/>
</dbReference>
<dbReference type="PANTHER" id="PTHR34154">
    <property type="entry name" value="ALKALI-SENSITIVE LINKAGE PROTEIN 1"/>
    <property type="match status" value="1"/>
</dbReference>
<dbReference type="EMBL" id="JADKYB010000009">
    <property type="protein sequence ID" value="MBM9506538.1"/>
    <property type="molecule type" value="Genomic_DNA"/>
</dbReference>
<dbReference type="RefSeq" id="WP_205358402.1">
    <property type="nucleotide sequence ID" value="NZ_JADKYB010000009.1"/>
</dbReference>
<dbReference type="Pfam" id="PF11790">
    <property type="entry name" value="Glyco_hydro_cc"/>
    <property type="match status" value="1"/>
</dbReference>
<gene>
    <name evidence="2" type="ORF">ITX44_18650</name>
</gene>
<reference evidence="2 3" key="1">
    <citation type="submission" date="2021-01" db="EMBL/GenBank/DDBJ databases">
        <title>Streptomyces acididurans sp. nov., isolated from a peat swamp forest soil.</title>
        <authorList>
            <person name="Chantavorakit T."/>
            <person name="Duangmal K."/>
        </authorList>
    </citation>
    <scope>NUCLEOTIDE SEQUENCE [LARGE SCALE GENOMIC DNA]</scope>
    <source>
        <strain evidence="2 3">KK5PA1</strain>
    </source>
</reference>